<dbReference type="AlphaFoldDB" id="A0A1E8GMQ3"/>
<dbReference type="Proteomes" id="UP000178622">
    <property type="component" value="Unassembled WGS sequence"/>
</dbReference>
<keyword evidence="3" id="KW-1185">Reference proteome</keyword>
<evidence type="ECO:0000313" key="3">
    <source>
        <dbReference type="Proteomes" id="UP000178622"/>
    </source>
</evidence>
<dbReference type="InterPro" id="IPR036361">
    <property type="entry name" value="SAP_dom_sf"/>
</dbReference>
<reference evidence="3" key="1">
    <citation type="submission" date="2016-09" db="EMBL/GenBank/DDBJ databases">
        <title>Draft genome sequence of a novel species of the family Streptococcaceae isolated from flowers.</title>
        <authorList>
            <person name="Chuah L.-O."/>
            <person name="Yap K.-P."/>
            <person name="Thong K.L."/>
            <person name="Liong M.T."/>
            <person name="Ahmad R."/>
            <person name="Rusul G."/>
        </authorList>
    </citation>
    <scope>NUCLEOTIDE SEQUENCE [LARGE SCALE GENOMIC DNA]</scope>
    <source>
        <strain evidence="3">DF1</strain>
    </source>
</reference>
<gene>
    <name evidence="2" type="ORF">BG261_02820</name>
</gene>
<evidence type="ECO:0000313" key="2">
    <source>
        <dbReference type="EMBL" id="OFI49529.1"/>
    </source>
</evidence>
<feature type="compositionally biased region" description="Acidic residues" evidence="1">
    <location>
        <begin position="40"/>
        <end position="52"/>
    </location>
</feature>
<sequence length="98" mass="11036">MRYINKKTNVIIDAVSQMLGDWVLVNDSVKSQIVETIESEEIPPIETTNEDSDAVKSESNDDDFDGITVAQIKQELTAQGIEFNPRAKKQELYDLMMG</sequence>
<dbReference type="STRING" id="1859473.BG261_02820"/>
<feature type="region of interest" description="Disordered" evidence="1">
    <location>
        <begin position="40"/>
        <end position="63"/>
    </location>
</feature>
<protein>
    <recommendedName>
        <fullName evidence="4">HeH/LEM domain-containing protein</fullName>
    </recommendedName>
</protein>
<organism evidence="2 3">
    <name type="scientific">Floricoccus tropicus</name>
    <dbReference type="NCBI Taxonomy" id="1859473"/>
    <lineage>
        <taxon>Bacteria</taxon>
        <taxon>Bacillati</taxon>
        <taxon>Bacillota</taxon>
        <taxon>Bacilli</taxon>
        <taxon>Lactobacillales</taxon>
        <taxon>Streptococcaceae</taxon>
        <taxon>Floricoccus</taxon>
    </lineage>
</organism>
<evidence type="ECO:0000256" key="1">
    <source>
        <dbReference type="SAM" id="MobiDB-lite"/>
    </source>
</evidence>
<dbReference type="RefSeq" id="WP_070792046.1">
    <property type="nucleotide sequence ID" value="NZ_MKIR01000012.1"/>
</dbReference>
<dbReference type="EMBL" id="MKIR01000012">
    <property type="protein sequence ID" value="OFI49529.1"/>
    <property type="molecule type" value="Genomic_DNA"/>
</dbReference>
<accession>A0A1E8GMQ3</accession>
<dbReference type="Gene3D" id="1.10.720.30">
    <property type="entry name" value="SAP domain"/>
    <property type="match status" value="1"/>
</dbReference>
<comment type="caution">
    <text evidence="2">The sequence shown here is derived from an EMBL/GenBank/DDBJ whole genome shotgun (WGS) entry which is preliminary data.</text>
</comment>
<proteinExistence type="predicted"/>
<evidence type="ECO:0008006" key="4">
    <source>
        <dbReference type="Google" id="ProtNLM"/>
    </source>
</evidence>
<dbReference type="OrthoDB" id="2328834at2"/>
<name>A0A1E8GMQ3_9LACT</name>